<dbReference type="Proteomes" id="UP000192707">
    <property type="component" value="Unassembled WGS sequence"/>
</dbReference>
<gene>
    <name evidence="2" type="ORF">BST14_26490</name>
</gene>
<sequence length="117" mass="12319">MGAAGVLLRRSGRQRGRGPLLRAVGNCRSLTERTAETRPPQAGGTPAPGSAGAGDLRWAPWRRPAAPRLCRSWRSPLGTMAETRRAPALPELAISASGSLDFSSCVYIGEGPGRQGR</sequence>
<feature type="region of interest" description="Disordered" evidence="1">
    <location>
        <begin position="28"/>
        <end position="58"/>
    </location>
</feature>
<proteinExistence type="predicted"/>
<dbReference type="AlphaFoldDB" id="A0A1W9Z5Y1"/>
<accession>A0A1W9Z5Y1</accession>
<evidence type="ECO:0000313" key="2">
    <source>
        <dbReference type="EMBL" id="ORA07744.1"/>
    </source>
</evidence>
<feature type="compositionally biased region" description="Low complexity" evidence="1">
    <location>
        <begin position="39"/>
        <end position="58"/>
    </location>
</feature>
<keyword evidence="3" id="KW-1185">Reference proteome</keyword>
<protein>
    <submittedName>
        <fullName evidence="2">Uncharacterized protein</fullName>
    </submittedName>
</protein>
<reference evidence="2 3" key="1">
    <citation type="submission" date="2016-12" db="EMBL/GenBank/DDBJ databases">
        <title>The new phylogeny of genus Mycobacterium.</title>
        <authorList>
            <person name="Tortoli E."/>
            <person name="Trovato A."/>
            <person name="Cirillo D.M."/>
        </authorList>
    </citation>
    <scope>NUCLEOTIDE SEQUENCE [LARGE SCALE GENOMIC DNA]</scope>
    <source>
        <strain evidence="2 3">DSM 45069</strain>
    </source>
</reference>
<evidence type="ECO:0000313" key="3">
    <source>
        <dbReference type="Proteomes" id="UP000192707"/>
    </source>
</evidence>
<dbReference type="EMBL" id="MVHG01000126">
    <property type="protein sequence ID" value="ORA07744.1"/>
    <property type="molecule type" value="Genomic_DNA"/>
</dbReference>
<name>A0A1W9Z5Y1_MYCAI</name>
<comment type="caution">
    <text evidence="2">The sequence shown here is derived from an EMBL/GenBank/DDBJ whole genome shotgun (WGS) entry which is preliminary data.</text>
</comment>
<organism evidence="2 3">
    <name type="scientific">Mycobacterium arosiense ATCC BAA-1401 = DSM 45069</name>
    <dbReference type="NCBI Taxonomy" id="1265311"/>
    <lineage>
        <taxon>Bacteria</taxon>
        <taxon>Bacillati</taxon>
        <taxon>Actinomycetota</taxon>
        <taxon>Actinomycetes</taxon>
        <taxon>Mycobacteriales</taxon>
        <taxon>Mycobacteriaceae</taxon>
        <taxon>Mycobacterium</taxon>
        <taxon>Mycobacterium avium complex (MAC)</taxon>
    </lineage>
</organism>
<evidence type="ECO:0000256" key="1">
    <source>
        <dbReference type="SAM" id="MobiDB-lite"/>
    </source>
</evidence>